<keyword evidence="3" id="KW-0804">Transcription</keyword>
<accession>A0A5N5XDP3</accession>
<evidence type="ECO:0000259" key="5">
    <source>
        <dbReference type="PROSITE" id="PS50048"/>
    </source>
</evidence>
<dbReference type="Pfam" id="PF00172">
    <property type="entry name" value="Zn_clus"/>
    <property type="match status" value="1"/>
</dbReference>
<keyword evidence="4" id="KW-0539">Nucleus</keyword>
<protein>
    <recommendedName>
        <fullName evidence="5">Zn(2)-C6 fungal-type domain-containing protein</fullName>
    </recommendedName>
</protein>
<dbReference type="Gene3D" id="4.10.240.10">
    <property type="entry name" value="Zn(2)-C6 fungal-type DNA-binding domain"/>
    <property type="match status" value="1"/>
</dbReference>
<keyword evidence="7" id="KW-1185">Reference proteome</keyword>
<dbReference type="CDD" id="cd00067">
    <property type="entry name" value="GAL4"/>
    <property type="match status" value="1"/>
</dbReference>
<reference evidence="6 7" key="1">
    <citation type="submission" date="2019-04" db="EMBL/GenBank/DDBJ databases">
        <title>Friends and foes A comparative genomics study of 23 Aspergillus species from section Flavi.</title>
        <authorList>
            <consortium name="DOE Joint Genome Institute"/>
            <person name="Kjaerbolling I."/>
            <person name="Vesth T."/>
            <person name="Frisvad J.C."/>
            <person name="Nybo J.L."/>
            <person name="Theobald S."/>
            <person name="Kildgaard S."/>
            <person name="Isbrandt T."/>
            <person name="Kuo A."/>
            <person name="Sato A."/>
            <person name="Lyhne E.K."/>
            <person name="Kogle M.E."/>
            <person name="Wiebenga A."/>
            <person name="Kun R.S."/>
            <person name="Lubbers R.J."/>
            <person name="Makela M.R."/>
            <person name="Barry K."/>
            <person name="Chovatia M."/>
            <person name="Clum A."/>
            <person name="Daum C."/>
            <person name="Haridas S."/>
            <person name="He G."/>
            <person name="LaButti K."/>
            <person name="Lipzen A."/>
            <person name="Mondo S."/>
            <person name="Riley R."/>
            <person name="Salamov A."/>
            <person name="Simmons B.A."/>
            <person name="Magnuson J.K."/>
            <person name="Henrissat B."/>
            <person name="Mortensen U.H."/>
            <person name="Larsen T.O."/>
            <person name="Devries R.P."/>
            <person name="Grigoriev I.V."/>
            <person name="Machida M."/>
            <person name="Baker S.E."/>
            <person name="Andersen M.R."/>
        </authorList>
    </citation>
    <scope>NUCLEOTIDE SEQUENCE [LARGE SCALE GENOMIC DNA]</scope>
    <source>
        <strain evidence="6 7">CBS 151.66</strain>
    </source>
</reference>
<dbReference type="GO" id="GO:0000981">
    <property type="term" value="F:DNA-binding transcription factor activity, RNA polymerase II-specific"/>
    <property type="evidence" value="ECO:0007669"/>
    <property type="project" value="InterPro"/>
</dbReference>
<dbReference type="PROSITE" id="PS00463">
    <property type="entry name" value="ZN2_CY6_FUNGAL_1"/>
    <property type="match status" value="1"/>
</dbReference>
<gene>
    <name evidence="6" type="ORF">BDV29DRAFT_165437</name>
</gene>
<evidence type="ECO:0000256" key="3">
    <source>
        <dbReference type="ARBA" id="ARBA00023163"/>
    </source>
</evidence>
<name>A0A5N5XDP3_9EURO</name>
<dbReference type="Proteomes" id="UP000326565">
    <property type="component" value="Unassembled WGS sequence"/>
</dbReference>
<feature type="domain" description="Zn(2)-C6 fungal-type" evidence="5">
    <location>
        <begin position="8"/>
        <end position="36"/>
    </location>
</feature>
<evidence type="ECO:0000256" key="4">
    <source>
        <dbReference type="ARBA" id="ARBA00023242"/>
    </source>
</evidence>
<keyword evidence="2" id="KW-0238">DNA-binding</keyword>
<dbReference type="InterPro" id="IPR001138">
    <property type="entry name" value="Zn2Cys6_DnaBD"/>
</dbReference>
<organism evidence="6 7">
    <name type="scientific">Aspergillus leporis</name>
    <dbReference type="NCBI Taxonomy" id="41062"/>
    <lineage>
        <taxon>Eukaryota</taxon>
        <taxon>Fungi</taxon>
        <taxon>Dikarya</taxon>
        <taxon>Ascomycota</taxon>
        <taxon>Pezizomycotina</taxon>
        <taxon>Eurotiomycetes</taxon>
        <taxon>Eurotiomycetidae</taxon>
        <taxon>Eurotiales</taxon>
        <taxon>Aspergillaceae</taxon>
        <taxon>Aspergillus</taxon>
        <taxon>Aspergillus subgen. Circumdati</taxon>
    </lineage>
</organism>
<dbReference type="PROSITE" id="PS50048">
    <property type="entry name" value="ZN2_CY6_FUNGAL_2"/>
    <property type="match status" value="1"/>
</dbReference>
<dbReference type="InterPro" id="IPR053178">
    <property type="entry name" value="Osmoadaptation_assoc"/>
</dbReference>
<dbReference type="OrthoDB" id="4491390at2759"/>
<dbReference type="PANTHER" id="PTHR38111">
    <property type="entry name" value="ZN(2)-C6 FUNGAL-TYPE DOMAIN-CONTAINING PROTEIN-RELATED"/>
    <property type="match status" value="1"/>
</dbReference>
<dbReference type="GO" id="GO:0009893">
    <property type="term" value="P:positive regulation of metabolic process"/>
    <property type="evidence" value="ECO:0007669"/>
    <property type="project" value="UniProtKB-ARBA"/>
</dbReference>
<dbReference type="GO" id="GO:0008270">
    <property type="term" value="F:zinc ion binding"/>
    <property type="evidence" value="ECO:0007669"/>
    <property type="project" value="InterPro"/>
</dbReference>
<keyword evidence="1" id="KW-0805">Transcription regulation</keyword>
<dbReference type="GO" id="GO:0003677">
    <property type="term" value="F:DNA binding"/>
    <property type="evidence" value="ECO:0007669"/>
    <property type="project" value="UniProtKB-KW"/>
</dbReference>
<dbReference type="InterPro" id="IPR036864">
    <property type="entry name" value="Zn2-C6_fun-type_DNA-bd_sf"/>
</dbReference>
<sequence length="509" mass="56995">MKIRQRSVCSTCRSRKLGCDGKRPTCTQCRLSKRECGGYPDRWTFVSQKNPSEGISTDRTNRMVRGTIQSNTNEKNVPTAMLQTNSHVDSSEFQFMRSKAPRSSLIPSPLDVNLPIADEASNIIFQCYIPEDEKDLVGSRITVSQPRICGSWVEILPYLSSKDDPNRTLAMSMRALCVNISQPGSDAILSSECTDTYYTAVHDLRKAFSVPGSRSNAQLVASIMCLTLTELMFPQAPIGMSLHIKGVGAWFEALGPTAFRCGIYHKLFDGFLPLLVTEAFRFRRPTFLASEDWRREPFSITAPSVMQKFLGEAAVIPSTLHRIDLACGSSNQRAACVLSDGFSSLLSMISRLEFFEDQVRRDENAISCRNASKDQPYTHPTILWFADITTANVLVYIWTFKTVCLTEIAKLVYSGLVPDSNERLLSGRLSLFLIDHEIKMLCESICRSMEYLTQDKMGLYGPASTFYPLHVAYRSLKRDSSQGVNIAYCEEIVARLVGKGLRVAPYIVF</sequence>
<dbReference type="EMBL" id="ML732154">
    <property type="protein sequence ID" value="KAB8078859.1"/>
    <property type="molecule type" value="Genomic_DNA"/>
</dbReference>
<dbReference type="SUPFAM" id="SSF57701">
    <property type="entry name" value="Zn2/Cys6 DNA-binding domain"/>
    <property type="match status" value="1"/>
</dbReference>
<evidence type="ECO:0000256" key="1">
    <source>
        <dbReference type="ARBA" id="ARBA00023015"/>
    </source>
</evidence>
<evidence type="ECO:0000256" key="2">
    <source>
        <dbReference type="ARBA" id="ARBA00023125"/>
    </source>
</evidence>
<proteinExistence type="predicted"/>
<dbReference type="SMART" id="SM00066">
    <property type="entry name" value="GAL4"/>
    <property type="match status" value="1"/>
</dbReference>
<evidence type="ECO:0000313" key="6">
    <source>
        <dbReference type="EMBL" id="KAB8078859.1"/>
    </source>
</evidence>
<evidence type="ECO:0000313" key="7">
    <source>
        <dbReference type="Proteomes" id="UP000326565"/>
    </source>
</evidence>
<dbReference type="PANTHER" id="PTHR38111:SF9">
    <property type="entry name" value="ZN(2)-C6 FUNGAL-TYPE DOMAIN-CONTAINING PROTEIN"/>
    <property type="match status" value="1"/>
</dbReference>
<dbReference type="AlphaFoldDB" id="A0A5N5XDP3"/>